<comment type="similarity">
    <text evidence="5">Belongs to the YciB family.</text>
</comment>
<keyword evidence="5" id="KW-0997">Cell inner membrane</keyword>
<evidence type="ECO:0000313" key="6">
    <source>
        <dbReference type="EMBL" id="QTC90981.1"/>
    </source>
</evidence>
<protein>
    <recommendedName>
        <fullName evidence="5">Inner membrane-spanning protein YciB</fullName>
    </recommendedName>
</protein>
<feature type="transmembrane region" description="Helical" evidence="5">
    <location>
        <begin position="14"/>
        <end position="33"/>
    </location>
</feature>
<feature type="transmembrane region" description="Helical" evidence="5">
    <location>
        <begin position="40"/>
        <end position="58"/>
    </location>
</feature>
<keyword evidence="7" id="KW-1185">Reference proteome</keyword>
<dbReference type="RefSeq" id="WP_207869890.1">
    <property type="nucleotide sequence ID" value="NZ_CP062222.1"/>
</dbReference>
<feature type="transmembrane region" description="Helical" evidence="5">
    <location>
        <begin position="130"/>
        <end position="151"/>
    </location>
</feature>
<dbReference type="Pfam" id="PF04279">
    <property type="entry name" value="IspA"/>
    <property type="match status" value="1"/>
</dbReference>
<comment type="function">
    <text evidence="5">Plays a role in cell envelope biogenesis, maintenance of cell envelope integrity and membrane homeostasis.</text>
</comment>
<sequence length="201" mass="22394">MTGQTVPEAKRPQWIRQAVDFGALLCFAAAYFITRDMIKATWVLVVASAIALAVGYLVEKRFAPLPLITGAFALVFGGLTIFFHDESIIKIKLTVQNAMLAIVLLGSLPLNKSPFKYLLGEAIHVTDQAWRVLTLRYGLYFATIAIANEIVWRTQPDAIWVQFRVGLWILACVFGLIQIPYIMKHMIKDEEPGPTSPDTGL</sequence>
<name>A0A975C464_9CAUL</name>
<comment type="subcellular location">
    <subcellularLocation>
        <location evidence="5">Cell inner membrane</location>
        <topology evidence="5">Multi-pass membrane protein</topology>
    </subcellularLocation>
</comment>
<keyword evidence="2 5" id="KW-0812">Transmembrane</keyword>
<evidence type="ECO:0000256" key="5">
    <source>
        <dbReference type="HAMAP-Rule" id="MF_00189"/>
    </source>
</evidence>
<proteinExistence type="inferred from homology"/>
<feature type="transmembrane region" description="Helical" evidence="5">
    <location>
        <begin position="64"/>
        <end position="84"/>
    </location>
</feature>
<dbReference type="AlphaFoldDB" id="A0A975C464"/>
<dbReference type="GO" id="GO:0005886">
    <property type="term" value="C:plasma membrane"/>
    <property type="evidence" value="ECO:0007669"/>
    <property type="project" value="UniProtKB-SubCell"/>
</dbReference>
<feature type="transmembrane region" description="Helical" evidence="5">
    <location>
        <begin position="163"/>
        <end position="183"/>
    </location>
</feature>
<dbReference type="HAMAP" id="MF_00189">
    <property type="entry name" value="YciB"/>
    <property type="match status" value="1"/>
</dbReference>
<keyword evidence="4 5" id="KW-0472">Membrane</keyword>
<evidence type="ECO:0000313" key="7">
    <source>
        <dbReference type="Proteomes" id="UP000663918"/>
    </source>
</evidence>
<dbReference type="PANTHER" id="PTHR36917:SF1">
    <property type="entry name" value="INNER MEMBRANE-SPANNING PROTEIN YCIB"/>
    <property type="match status" value="1"/>
</dbReference>
<organism evidence="6 7">
    <name type="scientific">Brevundimonas goettingensis</name>
    <dbReference type="NCBI Taxonomy" id="2774190"/>
    <lineage>
        <taxon>Bacteria</taxon>
        <taxon>Pseudomonadati</taxon>
        <taxon>Pseudomonadota</taxon>
        <taxon>Alphaproteobacteria</taxon>
        <taxon>Caulobacterales</taxon>
        <taxon>Caulobacteraceae</taxon>
        <taxon>Brevundimonas</taxon>
    </lineage>
</organism>
<dbReference type="InterPro" id="IPR006008">
    <property type="entry name" value="YciB"/>
</dbReference>
<keyword evidence="1 5" id="KW-1003">Cell membrane</keyword>
<dbReference type="EMBL" id="CP062222">
    <property type="protein sequence ID" value="QTC90981.1"/>
    <property type="molecule type" value="Genomic_DNA"/>
</dbReference>
<accession>A0A975C464</accession>
<evidence type="ECO:0000256" key="4">
    <source>
        <dbReference type="ARBA" id="ARBA00023136"/>
    </source>
</evidence>
<evidence type="ECO:0000256" key="1">
    <source>
        <dbReference type="ARBA" id="ARBA00022475"/>
    </source>
</evidence>
<feature type="transmembrane region" description="Helical" evidence="5">
    <location>
        <begin position="91"/>
        <end position="110"/>
    </location>
</feature>
<dbReference type="PANTHER" id="PTHR36917">
    <property type="entry name" value="INTRACELLULAR SEPTATION PROTEIN A-RELATED"/>
    <property type="match status" value="1"/>
</dbReference>
<gene>
    <name evidence="5" type="primary">yciB</name>
    <name evidence="6" type="ORF">IFJ75_17430</name>
</gene>
<dbReference type="Proteomes" id="UP000663918">
    <property type="component" value="Chromosome"/>
</dbReference>
<dbReference type="KEGG" id="bgoe:IFJ75_17430"/>
<reference evidence="6" key="1">
    <citation type="submission" date="2020-09" db="EMBL/GenBank/DDBJ databases">
        <title>Brevundimonas sp. LVF2 isolated from a puddle in Goettingen, Germany.</title>
        <authorList>
            <person name="Friedrich I."/>
            <person name="Klassen A."/>
            <person name="Hannes N."/>
            <person name="Schneider D."/>
            <person name="Hertel R."/>
            <person name="Daniel R."/>
        </authorList>
    </citation>
    <scope>NUCLEOTIDE SEQUENCE</scope>
    <source>
        <strain evidence="6">LVF2</strain>
    </source>
</reference>
<evidence type="ECO:0000256" key="2">
    <source>
        <dbReference type="ARBA" id="ARBA00022692"/>
    </source>
</evidence>
<evidence type="ECO:0000256" key="3">
    <source>
        <dbReference type="ARBA" id="ARBA00022989"/>
    </source>
</evidence>
<keyword evidence="3 5" id="KW-1133">Transmembrane helix</keyword>